<evidence type="ECO:0000259" key="1">
    <source>
        <dbReference type="Pfam" id="PF03205"/>
    </source>
</evidence>
<dbReference type="PANTHER" id="PTHR40072">
    <property type="entry name" value="MOLYBDOPTERIN-GUANINE DINUCLEOTIDE BIOSYNTHESIS ADAPTER PROTEIN-RELATED"/>
    <property type="match status" value="1"/>
</dbReference>
<name>A0A3A6PMV5_9BACL</name>
<gene>
    <name evidence="2" type="primary">mobB</name>
    <name evidence="2" type="ORF">D3P09_07175</name>
</gene>
<evidence type="ECO:0000313" key="2">
    <source>
        <dbReference type="EMBL" id="RJX41720.1"/>
    </source>
</evidence>
<dbReference type="SUPFAM" id="SSF52540">
    <property type="entry name" value="P-loop containing nucleoside triphosphate hydrolases"/>
    <property type="match status" value="1"/>
</dbReference>
<dbReference type="Gene3D" id="3.40.50.300">
    <property type="entry name" value="P-loop containing nucleotide triphosphate hydrolases"/>
    <property type="match status" value="1"/>
</dbReference>
<keyword evidence="3" id="KW-1185">Reference proteome</keyword>
<dbReference type="NCBIfam" id="TIGR00176">
    <property type="entry name" value="mobB"/>
    <property type="match status" value="1"/>
</dbReference>
<dbReference type="OrthoDB" id="9786803at2"/>
<protein>
    <submittedName>
        <fullName evidence="2">Molybdopterin-guanine dinucleotide biosynthesis protein B</fullName>
    </submittedName>
</protein>
<sequence>MLYCIIASAEAEYSASSPLSNGPSVLSSVYDTLDHSAKPLFNCISHALFHTKEALTLHQQHAFIIQLVGYKNTGKTTSVCRLTERYKGLGLRVGTIKHDAHDFQIDTPGTDTWKHQAAGADITAITSASRTAILKQSKSELDALIAAIAQDVDIILIEGFKTAPYPKLVFAREADQLRLLESVSQPIALVGWPEALAAFSAEEYRLEPTLPVIPIDDEEALFALLESIRPHA</sequence>
<dbReference type="GO" id="GO:0006777">
    <property type="term" value="P:Mo-molybdopterin cofactor biosynthetic process"/>
    <property type="evidence" value="ECO:0007669"/>
    <property type="project" value="InterPro"/>
</dbReference>
<reference evidence="2 3" key="1">
    <citation type="submission" date="2018-09" db="EMBL/GenBank/DDBJ databases">
        <title>Paenibacillus aracenensis nov. sp. isolated from a cave in southern Spain.</title>
        <authorList>
            <person name="Jurado V."/>
            <person name="Gutierrez-Patricio S."/>
            <person name="Gonzalez-Pimentel J.L."/>
            <person name="Miller A.Z."/>
            <person name="Laiz L."/>
            <person name="Saiz-Jimenez C."/>
        </authorList>
    </citation>
    <scope>NUCLEOTIDE SEQUENCE [LARGE SCALE GENOMIC DNA]</scope>
    <source>
        <strain evidence="2 3">JCM 19203</strain>
    </source>
</reference>
<dbReference type="InterPro" id="IPR004435">
    <property type="entry name" value="MobB_dom"/>
</dbReference>
<dbReference type="Pfam" id="PF03205">
    <property type="entry name" value="MobB"/>
    <property type="match status" value="1"/>
</dbReference>
<comment type="caution">
    <text evidence="2">The sequence shown here is derived from an EMBL/GenBank/DDBJ whole genome shotgun (WGS) entry which is preliminary data.</text>
</comment>
<dbReference type="EMBL" id="QXQB01000001">
    <property type="protein sequence ID" value="RJX41720.1"/>
    <property type="molecule type" value="Genomic_DNA"/>
</dbReference>
<accession>A0A3A6PMV5</accession>
<feature type="domain" description="Molybdopterin-guanine dinucleotide biosynthesis protein B (MobB)" evidence="1">
    <location>
        <begin position="64"/>
        <end position="190"/>
    </location>
</feature>
<evidence type="ECO:0000313" key="3">
    <source>
        <dbReference type="Proteomes" id="UP000267798"/>
    </source>
</evidence>
<organism evidence="2 3">
    <name type="scientific">Paenibacillus pinisoli</name>
    <dbReference type="NCBI Taxonomy" id="1276110"/>
    <lineage>
        <taxon>Bacteria</taxon>
        <taxon>Bacillati</taxon>
        <taxon>Bacillota</taxon>
        <taxon>Bacilli</taxon>
        <taxon>Bacillales</taxon>
        <taxon>Paenibacillaceae</taxon>
        <taxon>Paenibacillus</taxon>
    </lineage>
</organism>
<dbReference type="CDD" id="cd03116">
    <property type="entry name" value="MobB"/>
    <property type="match status" value="1"/>
</dbReference>
<dbReference type="Proteomes" id="UP000267798">
    <property type="component" value="Unassembled WGS sequence"/>
</dbReference>
<proteinExistence type="predicted"/>
<dbReference type="PANTHER" id="PTHR40072:SF1">
    <property type="entry name" value="MOLYBDOPTERIN-GUANINE DINUCLEOTIDE BIOSYNTHESIS ADAPTER PROTEIN"/>
    <property type="match status" value="1"/>
</dbReference>
<dbReference type="InterPro" id="IPR027417">
    <property type="entry name" value="P-loop_NTPase"/>
</dbReference>
<dbReference type="InterPro" id="IPR052539">
    <property type="entry name" value="MGD_biosynthesis_adapter"/>
</dbReference>
<dbReference type="GO" id="GO:0005525">
    <property type="term" value="F:GTP binding"/>
    <property type="evidence" value="ECO:0007669"/>
    <property type="project" value="InterPro"/>
</dbReference>
<dbReference type="AlphaFoldDB" id="A0A3A6PMV5"/>